<feature type="signal peptide" evidence="2">
    <location>
        <begin position="1"/>
        <end position="22"/>
    </location>
</feature>
<feature type="chain" id="PRO_5039039435" evidence="2">
    <location>
        <begin position="23"/>
        <end position="263"/>
    </location>
</feature>
<dbReference type="RefSeq" id="WP_119982245.1">
    <property type="nucleotide sequence ID" value="NZ_QXZZ01000016.1"/>
</dbReference>
<dbReference type="Gene3D" id="3.40.190.10">
    <property type="entry name" value="Periplasmic binding protein-like II"/>
    <property type="match status" value="2"/>
</dbReference>
<feature type="domain" description="Ionotropic glutamate receptor C-terminal" evidence="4">
    <location>
        <begin position="35"/>
        <end position="255"/>
    </location>
</feature>
<protein>
    <submittedName>
        <fullName evidence="5">Basic amino acid ABC transporter substrate-binding protein</fullName>
    </submittedName>
</protein>
<dbReference type="EMBL" id="QXZZ01000016">
    <property type="protein sequence ID" value="RJY50900.1"/>
    <property type="molecule type" value="Genomic_DNA"/>
</dbReference>
<proteinExistence type="predicted"/>
<gene>
    <name evidence="5" type="ORF">D2965_02825</name>
</gene>
<dbReference type="PROSITE" id="PS51257">
    <property type="entry name" value="PROKAR_LIPOPROTEIN"/>
    <property type="match status" value="1"/>
</dbReference>
<evidence type="ECO:0000256" key="2">
    <source>
        <dbReference type="SAM" id="SignalP"/>
    </source>
</evidence>
<evidence type="ECO:0000313" key="5">
    <source>
        <dbReference type="EMBL" id="RJY50900.1"/>
    </source>
</evidence>
<dbReference type="AlphaFoldDB" id="A0A3A6WLP7"/>
<dbReference type="SMART" id="SM00079">
    <property type="entry name" value="PBPe"/>
    <property type="match status" value="1"/>
</dbReference>
<dbReference type="SMART" id="SM00062">
    <property type="entry name" value="PBPb"/>
    <property type="match status" value="1"/>
</dbReference>
<organism evidence="5 6">
    <name type="scientific">Veillonella atypica</name>
    <dbReference type="NCBI Taxonomy" id="39777"/>
    <lineage>
        <taxon>Bacteria</taxon>
        <taxon>Bacillati</taxon>
        <taxon>Bacillota</taxon>
        <taxon>Negativicutes</taxon>
        <taxon>Veillonellales</taxon>
        <taxon>Veillonellaceae</taxon>
        <taxon>Veillonella</taxon>
    </lineage>
</organism>
<keyword evidence="1 2" id="KW-0732">Signal</keyword>
<dbReference type="SUPFAM" id="SSF53850">
    <property type="entry name" value="Periplasmic binding protein-like II"/>
    <property type="match status" value="1"/>
</dbReference>
<accession>A0A3A6WLP7</accession>
<dbReference type="GO" id="GO:0015276">
    <property type="term" value="F:ligand-gated monoatomic ion channel activity"/>
    <property type="evidence" value="ECO:0007669"/>
    <property type="project" value="InterPro"/>
</dbReference>
<evidence type="ECO:0000259" key="3">
    <source>
        <dbReference type="SMART" id="SM00062"/>
    </source>
</evidence>
<comment type="caution">
    <text evidence="5">The sequence shown here is derived from an EMBL/GenBank/DDBJ whole genome shotgun (WGS) entry which is preliminary data.</text>
</comment>
<dbReference type="InterPro" id="IPR001638">
    <property type="entry name" value="Solute-binding_3/MltF_N"/>
</dbReference>
<evidence type="ECO:0000313" key="6">
    <source>
        <dbReference type="Proteomes" id="UP000277803"/>
    </source>
</evidence>
<dbReference type="PANTHER" id="PTHR35936:SF17">
    <property type="entry name" value="ARGININE-BINDING EXTRACELLULAR PROTEIN ARTP"/>
    <property type="match status" value="1"/>
</dbReference>
<dbReference type="GO" id="GO:0016020">
    <property type="term" value="C:membrane"/>
    <property type="evidence" value="ECO:0007669"/>
    <property type="project" value="InterPro"/>
</dbReference>
<dbReference type="Proteomes" id="UP000277803">
    <property type="component" value="Unassembled WGS sequence"/>
</dbReference>
<evidence type="ECO:0000259" key="4">
    <source>
        <dbReference type="SMART" id="SM00079"/>
    </source>
</evidence>
<dbReference type="PANTHER" id="PTHR35936">
    <property type="entry name" value="MEMBRANE-BOUND LYTIC MUREIN TRANSGLYCOSYLASE F"/>
    <property type="match status" value="1"/>
</dbReference>
<dbReference type="InterPro" id="IPR001320">
    <property type="entry name" value="Iontro_rcpt_C"/>
</dbReference>
<dbReference type="CDD" id="cd13624">
    <property type="entry name" value="PBP2_Arg_Lys_His"/>
    <property type="match status" value="1"/>
</dbReference>
<dbReference type="Pfam" id="PF00497">
    <property type="entry name" value="SBP_bac_3"/>
    <property type="match status" value="1"/>
</dbReference>
<reference evidence="5 6" key="1">
    <citation type="submission" date="2018-09" db="EMBL/GenBank/DDBJ databases">
        <title>Genome sequence of Veillonella atypica isolated from periodontal Korean patients.</title>
        <authorList>
            <person name="Lee J.-H."/>
            <person name="Moon J.-H."/>
            <person name="Shin S.-Y."/>
        </authorList>
    </citation>
    <scope>NUCLEOTIDE SEQUENCE [LARGE SCALE GENOMIC DNA]</scope>
    <source>
        <strain evidence="5 6">KHUD_V1</strain>
    </source>
</reference>
<sequence length="263" mass="28413">MKLKRIAALLGAFTIASSLFIAGCGNTTTSNNDKVWRVGTDATYAPFGFKDKDTGKLDGFDIDIINAIAKEEGIEADIQNLNFDALLPALQSNTIDIAISDMTISEDRAKSVDFSNPYYIAGNGLVVNIDNTTIHSFKDLEGKRIGVSIGSTGAEIASKIPNADVRQFNIIVDAFLELENKGVDVVINDTPVNEYYVNNKGRGIAKVTGEDYDAAPLGIAVKKGNTELLGKINDGLAKIKANGKYAEIYKKWFGKEPPVEDLK</sequence>
<name>A0A3A6WLP7_9FIRM</name>
<evidence type="ECO:0000256" key="1">
    <source>
        <dbReference type="ARBA" id="ARBA00022729"/>
    </source>
</evidence>
<feature type="domain" description="Solute-binding protein family 3/N-terminal" evidence="3">
    <location>
        <begin position="35"/>
        <end position="256"/>
    </location>
</feature>